<keyword evidence="2" id="KW-1185">Reference proteome</keyword>
<evidence type="ECO:0000313" key="1">
    <source>
        <dbReference type="EMBL" id="AEV30461.1"/>
    </source>
</evidence>
<dbReference type="RefSeq" id="WP_014271301.1">
    <property type="nucleotide sequence ID" value="NC_016633.1"/>
</dbReference>
<dbReference type="KEGG" id="sgp:SpiGrapes_2703"/>
<sequence length="272" mass="30052">MRKIELVAVFLLLPLFTLFALEGAVIKNFPNQVEISWGAEKNASFYDIYLDGEGLGRLPSTVLSTSVGSNEKPLCSRTDYKVIVAARDRQNSTLSYALIPFATTGWEGSYHWHNTTGSDNNGKCRDLELVVYDTDSGLSIYGDFSGNGLVLLFPLFPFMDEYPTVDYMSGDPEAIAYRLNASVFNTTSFTPKSWKLLKMESGVSSVTTVVETRVASMHFTTETTFNFQVSADGKKQVVLHNSGKGIASWGLFRCPDKEAGGDFVFTCYEPIP</sequence>
<dbReference type="AlphaFoldDB" id="G8QVE6"/>
<proteinExistence type="predicted"/>
<name>G8QVE6_SPHPG</name>
<protein>
    <submittedName>
        <fullName evidence="1">Uncharacterized protein</fullName>
    </submittedName>
</protein>
<dbReference type="HOGENOM" id="CLU_1049324_0_0_12"/>
<gene>
    <name evidence="1" type="ordered locus">SpiGrapes_2703</name>
</gene>
<organism evidence="1 2">
    <name type="scientific">Sphaerochaeta pleomorpha (strain ATCC BAA-1885 / DSM 22778 / Grapes)</name>
    <dbReference type="NCBI Taxonomy" id="158190"/>
    <lineage>
        <taxon>Bacteria</taxon>
        <taxon>Pseudomonadati</taxon>
        <taxon>Spirochaetota</taxon>
        <taxon>Spirochaetia</taxon>
        <taxon>Spirochaetales</taxon>
        <taxon>Sphaerochaetaceae</taxon>
        <taxon>Sphaerochaeta</taxon>
    </lineage>
</organism>
<reference evidence="1 2" key="1">
    <citation type="submission" date="2011-11" db="EMBL/GenBank/DDBJ databases">
        <title>Complete sequence of Spirochaeta sp. grapes.</title>
        <authorList>
            <consortium name="US DOE Joint Genome Institute"/>
            <person name="Lucas S."/>
            <person name="Han J."/>
            <person name="Lapidus A."/>
            <person name="Cheng J.-F."/>
            <person name="Goodwin L."/>
            <person name="Pitluck S."/>
            <person name="Peters L."/>
            <person name="Ovchinnikova G."/>
            <person name="Munk A.C."/>
            <person name="Detter J.C."/>
            <person name="Han C."/>
            <person name="Tapia R."/>
            <person name="Land M."/>
            <person name="Hauser L."/>
            <person name="Kyrpides N."/>
            <person name="Ivanova N."/>
            <person name="Pagani I."/>
            <person name="Ritalahtilisa K."/>
            <person name="Loeffler F."/>
            <person name="Woyke T."/>
        </authorList>
    </citation>
    <scope>NUCLEOTIDE SEQUENCE [LARGE SCALE GENOMIC DNA]</scope>
    <source>
        <strain evidence="2">ATCC BAA-1885 / DSM 22778 / Grapes</strain>
    </source>
</reference>
<dbReference type="OrthoDB" id="9843329at2"/>
<evidence type="ECO:0000313" key="2">
    <source>
        <dbReference type="Proteomes" id="UP000005632"/>
    </source>
</evidence>
<dbReference type="EMBL" id="CP003155">
    <property type="protein sequence ID" value="AEV30461.1"/>
    <property type="molecule type" value="Genomic_DNA"/>
</dbReference>
<dbReference type="STRING" id="158190.SpiGrapes_2703"/>
<dbReference type="Proteomes" id="UP000005632">
    <property type="component" value="Chromosome"/>
</dbReference>
<accession>G8QVE6</accession>